<dbReference type="SUPFAM" id="SSF103473">
    <property type="entry name" value="MFS general substrate transporter"/>
    <property type="match status" value="1"/>
</dbReference>
<evidence type="ECO:0000256" key="3">
    <source>
        <dbReference type="ARBA" id="ARBA00022692"/>
    </source>
</evidence>
<dbReference type="Gene3D" id="1.20.1250.20">
    <property type="entry name" value="MFS general substrate transporter like domains"/>
    <property type="match status" value="1"/>
</dbReference>
<name>A0A7W9YLY8_9ACTN</name>
<dbReference type="InterPro" id="IPR011701">
    <property type="entry name" value="MFS"/>
</dbReference>
<feature type="transmembrane region" description="Helical" evidence="6">
    <location>
        <begin position="79"/>
        <end position="98"/>
    </location>
</feature>
<reference evidence="7 8" key="1">
    <citation type="submission" date="2020-08" db="EMBL/GenBank/DDBJ databases">
        <title>Sequencing the genomes of 1000 actinobacteria strains.</title>
        <authorList>
            <person name="Klenk H.-P."/>
        </authorList>
    </citation>
    <scope>NUCLEOTIDE SEQUENCE [LARGE SCALE GENOMIC DNA]</scope>
    <source>
        <strain evidence="7 8">DSM 46659</strain>
    </source>
</reference>
<gene>
    <name evidence="7" type="ORF">HNR23_004672</name>
</gene>
<accession>A0A7W9YLY8</accession>
<dbReference type="Pfam" id="PF07690">
    <property type="entry name" value="MFS_1"/>
    <property type="match status" value="1"/>
</dbReference>
<keyword evidence="2" id="KW-1003">Cell membrane</keyword>
<feature type="transmembrane region" description="Helical" evidence="6">
    <location>
        <begin position="119"/>
        <end position="140"/>
    </location>
</feature>
<dbReference type="GO" id="GO:0005886">
    <property type="term" value="C:plasma membrane"/>
    <property type="evidence" value="ECO:0007669"/>
    <property type="project" value="UniProtKB-SubCell"/>
</dbReference>
<evidence type="ECO:0000256" key="5">
    <source>
        <dbReference type="ARBA" id="ARBA00023136"/>
    </source>
</evidence>
<dbReference type="PANTHER" id="PTHR23513">
    <property type="entry name" value="INTEGRAL MEMBRANE EFFLUX PROTEIN-RELATED"/>
    <property type="match status" value="1"/>
</dbReference>
<protein>
    <submittedName>
        <fullName evidence="7">Putative MFS family arabinose efflux permease</fullName>
    </submittedName>
</protein>
<dbReference type="AlphaFoldDB" id="A0A7W9YLY8"/>
<dbReference type="EMBL" id="JACHDS010000001">
    <property type="protein sequence ID" value="MBB6174612.1"/>
    <property type="molecule type" value="Genomic_DNA"/>
</dbReference>
<organism evidence="7 8">
    <name type="scientific">Nocardiopsis mwathae</name>
    <dbReference type="NCBI Taxonomy" id="1472723"/>
    <lineage>
        <taxon>Bacteria</taxon>
        <taxon>Bacillati</taxon>
        <taxon>Actinomycetota</taxon>
        <taxon>Actinomycetes</taxon>
        <taxon>Streptosporangiales</taxon>
        <taxon>Nocardiopsidaceae</taxon>
        <taxon>Nocardiopsis</taxon>
    </lineage>
</organism>
<dbReference type="Proteomes" id="UP000546642">
    <property type="component" value="Unassembled WGS sequence"/>
</dbReference>
<evidence type="ECO:0000256" key="2">
    <source>
        <dbReference type="ARBA" id="ARBA00022475"/>
    </source>
</evidence>
<feature type="transmembrane region" description="Helical" evidence="6">
    <location>
        <begin position="194"/>
        <end position="219"/>
    </location>
</feature>
<evidence type="ECO:0000313" key="8">
    <source>
        <dbReference type="Proteomes" id="UP000546642"/>
    </source>
</evidence>
<feature type="transmembrane region" description="Helical" evidence="6">
    <location>
        <begin position="20"/>
        <end position="41"/>
    </location>
</feature>
<dbReference type="GO" id="GO:0022857">
    <property type="term" value="F:transmembrane transporter activity"/>
    <property type="evidence" value="ECO:0007669"/>
    <property type="project" value="InterPro"/>
</dbReference>
<keyword evidence="8" id="KW-1185">Reference proteome</keyword>
<keyword evidence="4 6" id="KW-1133">Transmembrane helix</keyword>
<evidence type="ECO:0000256" key="1">
    <source>
        <dbReference type="ARBA" id="ARBA00004651"/>
    </source>
</evidence>
<sequence>MSAVAVSWLAMELAPADQRAAWVAAAVAAYTLPGAVGAFVLGGLLNGRSGAQLAGWDALLRAAALLAIPIFHVFDALSILLYVLLLGVSSILSAWGKAGRYTMLSELLDKKHHLAGNSVVNVMLELSTVVGPLLAALVIEQGGPEHVLAIVALSFAVLAATYRFAVPRDAERSGVKAGASRSEGLRTIGRDPGLLGLVVLSFGFFLFFGPSSVAIPLYVVEDLEASATTLAGFYTAFGVGAVVGALLTGYLRNLPMLPTTIVIVLGFGLSLIPLGLGFPVLVAWASFGVCGLFWGPFPSTTTALFQASAPPSALPQVLAARSAVISVATPVGAMMGAPLILLLGAQGTLLLSAACITSLGILSLLLRTAATAFRESKQDQDEQATP</sequence>
<feature type="transmembrane region" description="Helical" evidence="6">
    <location>
        <begin position="225"/>
        <end position="247"/>
    </location>
</feature>
<dbReference type="CDD" id="cd06173">
    <property type="entry name" value="MFS_MefA_like"/>
    <property type="match status" value="1"/>
</dbReference>
<evidence type="ECO:0000256" key="6">
    <source>
        <dbReference type="SAM" id="Phobius"/>
    </source>
</evidence>
<evidence type="ECO:0000313" key="7">
    <source>
        <dbReference type="EMBL" id="MBB6174612.1"/>
    </source>
</evidence>
<feature type="transmembrane region" description="Helical" evidence="6">
    <location>
        <begin position="349"/>
        <end position="370"/>
    </location>
</feature>
<keyword evidence="3 6" id="KW-0812">Transmembrane</keyword>
<comment type="subcellular location">
    <subcellularLocation>
        <location evidence="1">Cell membrane</location>
        <topology evidence="1">Multi-pass membrane protein</topology>
    </subcellularLocation>
</comment>
<dbReference type="InterPro" id="IPR036259">
    <property type="entry name" value="MFS_trans_sf"/>
</dbReference>
<comment type="caution">
    <text evidence="7">The sequence shown here is derived from an EMBL/GenBank/DDBJ whole genome shotgun (WGS) entry which is preliminary data.</text>
</comment>
<feature type="transmembrane region" description="Helical" evidence="6">
    <location>
        <begin position="318"/>
        <end position="343"/>
    </location>
</feature>
<dbReference type="PANTHER" id="PTHR23513:SF11">
    <property type="entry name" value="STAPHYLOFERRIN A TRANSPORTER"/>
    <property type="match status" value="1"/>
</dbReference>
<evidence type="ECO:0000256" key="4">
    <source>
        <dbReference type="ARBA" id="ARBA00022989"/>
    </source>
</evidence>
<feature type="transmembrane region" description="Helical" evidence="6">
    <location>
        <begin position="146"/>
        <end position="166"/>
    </location>
</feature>
<keyword evidence="5 6" id="KW-0472">Membrane</keyword>
<proteinExistence type="predicted"/>
<feature type="transmembrane region" description="Helical" evidence="6">
    <location>
        <begin position="254"/>
        <end position="272"/>
    </location>
</feature>